<evidence type="ECO:0008006" key="5">
    <source>
        <dbReference type="Google" id="ProtNLM"/>
    </source>
</evidence>
<evidence type="ECO:0000256" key="1">
    <source>
        <dbReference type="SAM" id="MobiDB-lite"/>
    </source>
</evidence>
<organism evidence="3 4">
    <name type="scientific">Marasmius crinis-equi</name>
    <dbReference type="NCBI Taxonomy" id="585013"/>
    <lineage>
        <taxon>Eukaryota</taxon>
        <taxon>Fungi</taxon>
        <taxon>Dikarya</taxon>
        <taxon>Basidiomycota</taxon>
        <taxon>Agaricomycotina</taxon>
        <taxon>Agaricomycetes</taxon>
        <taxon>Agaricomycetidae</taxon>
        <taxon>Agaricales</taxon>
        <taxon>Marasmiineae</taxon>
        <taxon>Marasmiaceae</taxon>
        <taxon>Marasmius</taxon>
    </lineage>
</organism>
<comment type="caution">
    <text evidence="3">The sequence shown here is derived from an EMBL/GenBank/DDBJ whole genome shotgun (WGS) entry which is preliminary data.</text>
</comment>
<accession>A0ABR3ETN0</accession>
<feature type="transmembrane region" description="Helical" evidence="2">
    <location>
        <begin position="20"/>
        <end position="38"/>
    </location>
</feature>
<feature type="transmembrane region" description="Helical" evidence="2">
    <location>
        <begin position="131"/>
        <end position="153"/>
    </location>
</feature>
<keyword evidence="4" id="KW-1185">Reference proteome</keyword>
<reference evidence="3 4" key="1">
    <citation type="submission" date="2024-02" db="EMBL/GenBank/DDBJ databases">
        <title>A draft genome for the cacao thread blight pathogen Marasmius crinis-equi.</title>
        <authorList>
            <person name="Cohen S.P."/>
            <person name="Baruah I.K."/>
            <person name="Amoako-Attah I."/>
            <person name="Bukari Y."/>
            <person name="Meinhardt L.W."/>
            <person name="Bailey B.A."/>
        </authorList>
    </citation>
    <scope>NUCLEOTIDE SEQUENCE [LARGE SCALE GENOMIC DNA]</scope>
    <source>
        <strain evidence="3 4">GH-76</strain>
    </source>
</reference>
<keyword evidence="2" id="KW-0472">Membrane</keyword>
<sequence>MTSILSRLYPSSHTLKVIRIVMFTFLYIVHLVLIGFLWASLAANTGTLFESLTMAVDWLALITLALYAAYTQLYNFNLLLERQYAKAWLANLWAFFCCGFFSLGNAVVFTVRTVDSPGLCADFSGITKSCGLANSVLVLSWLAVLFCVVGALARYMDWDGFERAQAPSPEHYHVQTVEVQPPQSLAGEFPSQGLKVPISKLSHKGSYRVPPAPPSPTRTIEYCLRQPAPRQPTPTSSASSREDTRTEVWTTVPV</sequence>
<dbReference type="EMBL" id="JBAHYK010001993">
    <property type="protein sequence ID" value="KAL0566155.1"/>
    <property type="molecule type" value="Genomic_DNA"/>
</dbReference>
<keyword evidence="2" id="KW-0812">Transmembrane</keyword>
<protein>
    <recommendedName>
        <fullName evidence="5">MARVEL domain-containing protein</fullName>
    </recommendedName>
</protein>
<keyword evidence="2" id="KW-1133">Transmembrane helix</keyword>
<evidence type="ECO:0000313" key="3">
    <source>
        <dbReference type="EMBL" id="KAL0566155.1"/>
    </source>
</evidence>
<evidence type="ECO:0000256" key="2">
    <source>
        <dbReference type="SAM" id="Phobius"/>
    </source>
</evidence>
<feature type="transmembrane region" description="Helical" evidence="2">
    <location>
        <begin position="58"/>
        <end position="80"/>
    </location>
</feature>
<feature type="region of interest" description="Disordered" evidence="1">
    <location>
        <begin position="225"/>
        <end position="254"/>
    </location>
</feature>
<feature type="transmembrane region" description="Helical" evidence="2">
    <location>
        <begin position="92"/>
        <end position="111"/>
    </location>
</feature>
<gene>
    <name evidence="3" type="ORF">V5O48_015861</name>
</gene>
<evidence type="ECO:0000313" key="4">
    <source>
        <dbReference type="Proteomes" id="UP001465976"/>
    </source>
</evidence>
<dbReference type="Proteomes" id="UP001465976">
    <property type="component" value="Unassembled WGS sequence"/>
</dbReference>
<proteinExistence type="predicted"/>
<name>A0ABR3ETN0_9AGAR</name>